<keyword evidence="3" id="KW-1185">Reference proteome</keyword>
<dbReference type="Pfam" id="PF00027">
    <property type="entry name" value="cNMP_binding"/>
    <property type="match status" value="1"/>
</dbReference>
<dbReference type="InterPro" id="IPR014710">
    <property type="entry name" value="RmlC-like_jellyroll"/>
</dbReference>
<dbReference type="CDD" id="cd00038">
    <property type="entry name" value="CAP_ED"/>
    <property type="match status" value="1"/>
</dbReference>
<dbReference type="InterPro" id="IPR018490">
    <property type="entry name" value="cNMP-bd_dom_sf"/>
</dbReference>
<name>Q0FXN1_9HYPH</name>
<dbReference type="STRING" id="217511.GCA_001463845_02498"/>
<dbReference type="PANTHER" id="PTHR23011:SF28">
    <property type="entry name" value="CYCLIC NUCLEOTIDE-BINDING DOMAIN CONTAINING PROTEIN"/>
    <property type="match status" value="1"/>
</dbReference>
<evidence type="ECO:0000259" key="1">
    <source>
        <dbReference type="PROSITE" id="PS50042"/>
    </source>
</evidence>
<dbReference type="HOGENOM" id="CLU_075053_16_3_5"/>
<organism evidence="2 3">
    <name type="scientific">Fulvimarina pelagi HTCC2506</name>
    <dbReference type="NCBI Taxonomy" id="314231"/>
    <lineage>
        <taxon>Bacteria</taxon>
        <taxon>Pseudomonadati</taxon>
        <taxon>Pseudomonadota</taxon>
        <taxon>Alphaproteobacteria</taxon>
        <taxon>Hyphomicrobiales</taxon>
        <taxon>Aurantimonadaceae</taxon>
        <taxon>Fulvimarina</taxon>
    </lineage>
</organism>
<sequence>MSLQSDIAVLRSVTLFDDLDDDALRLLAFGADHRRFPAGDTIFRESAIADAGFVVADGTVTLSTGSPDKPKIVGAYGPGTLLGEMALITDTRRPATARAETQCDLLRIGRAHFRRLLEEYPNFAAGLEARLRDRFIQMTRQLAAMQDRFVD</sequence>
<dbReference type="SUPFAM" id="SSF51206">
    <property type="entry name" value="cAMP-binding domain-like"/>
    <property type="match status" value="1"/>
</dbReference>
<dbReference type="eggNOG" id="COG0664">
    <property type="taxonomic scope" value="Bacteria"/>
</dbReference>
<dbReference type="SMART" id="SM00100">
    <property type="entry name" value="cNMP"/>
    <property type="match status" value="1"/>
</dbReference>
<dbReference type="InterPro" id="IPR000595">
    <property type="entry name" value="cNMP-bd_dom"/>
</dbReference>
<dbReference type="RefSeq" id="WP_007067778.1">
    <property type="nucleotide sequence ID" value="NZ_DS022272.1"/>
</dbReference>
<reference evidence="2 3" key="1">
    <citation type="journal article" date="2010" name="J. Bacteriol.">
        <title>Genome sequence of Fulvimarina pelagi HTCC2506T, a Mn(II)-oxidizing alphaproteobacterium possessing an aerobic anoxygenic photosynthetic gene cluster and Xanthorhodopsin.</title>
        <authorList>
            <person name="Kang I."/>
            <person name="Oh H.M."/>
            <person name="Lim S.I."/>
            <person name="Ferriera S."/>
            <person name="Giovannoni S.J."/>
            <person name="Cho J.C."/>
        </authorList>
    </citation>
    <scope>NUCLEOTIDE SEQUENCE [LARGE SCALE GENOMIC DNA]</scope>
    <source>
        <strain evidence="2 3">HTCC2506</strain>
    </source>
</reference>
<dbReference type="PROSITE" id="PS50042">
    <property type="entry name" value="CNMP_BINDING_3"/>
    <property type="match status" value="1"/>
</dbReference>
<evidence type="ECO:0000313" key="2">
    <source>
        <dbReference type="EMBL" id="EAU39705.1"/>
    </source>
</evidence>
<proteinExistence type="predicted"/>
<dbReference type="Proteomes" id="UP000004310">
    <property type="component" value="Unassembled WGS sequence"/>
</dbReference>
<comment type="caution">
    <text evidence="2">The sequence shown here is derived from an EMBL/GenBank/DDBJ whole genome shotgun (WGS) entry which is preliminary data.</text>
</comment>
<dbReference type="EMBL" id="AATP01000013">
    <property type="protein sequence ID" value="EAU39705.1"/>
    <property type="molecule type" value="Genomic_DNA"/>
</dbReference>
<accession>Q0FXN1</accession>
<gene>
    <name evidence="2" type="ORF">FP2506_13259</name>
</gene>
<evidence type="ECO:0000313" key="3">
    <source>
        <dbReference type="Proteomes" id="UP000004310"/>
    </source>
</evidence>
<dbReference type="AlphaFoldDB" id="Q0FXN1"/>
<feature type="domain" description="Cyclic nucleotide-binding" evidence="1">
    <location>
        <begin position="15"/>
        <end position="117"/>
    </location>
</feature>
<dbReference type="PANTHER" id="PTHR23011">
    <property type="entry name" value="CYCLIC NUCLEOTIDE-BINDING DOMAIN CONTAINING PROTEIN"/>
    <property type="match status" value="1"/>
</dbReference>
<protein>
    <recommendedName>
        <fullName evidence="1">Cyclic nucleotide-binding domain-containing protein</fullName>
    </recommendedName>
</protein>
<dbReference type="Gene3D" id="2.60.120.10">
    <property type="entry name" value="Jelly Rolls"/>
    <property type="match status" value="1"/>
</dbReference>